<dbReference type="RefSeq" id="WP_086567652.1">
    <property type="nucleotide sequence ID" value="NZ_NGFP01000007.1"/>
</dbReference>
<keyword evidence="3" id="KW-1185">Reference proteome</keyword>
<gene>
    <name evidence="2" type="ORF">CA984_02735</name>
</gene>
<accession>A0A243RWA7</accession>
<dbReference type="SUPFAM" id="SSF48498">
    <property type="entry name" value="Tetracyclin repressor-like, C-terminal domain"/>
    <property type="match status" value="1"/>
</dbReference>
<comment type="caution">
    <text evidence="2">The sequence shown here is derived from an EMBL/GenBank/DDBJ whole genome shotgun (WGS) entry which is preliminary data.</text>
</comment>
<dbReference type="Proteomes" id="UP000194761">
    <property type="component" value="Unassembled WGS sequence"/>
</dbReference>
<evidence type="ECO:0008006" key="4">
    <source>
        <dbReference type="Google" id="ProtNLM"/>
    </source>
</evidence>
<evidence type="ECO:0000313" key="3">
    <source>
        <dbReference type="Proteomes" id="UP000194761"/>
    </source>
</evidence>
<dbReference type="Gene3D" id="1.10.357.10">
    <property type="entry name" value="Tetracycline Repressor, domain 2"/>
    <property type="match status" value="1"/>
</dbReference>
<name>A0A243RWA7_9ACTN</name>
<sequence>MDIEQKRYRAMQGFAELTRRAKTAGRLRADFAQDDLALLLMANGGIIAESTEAALASSRRLVAYMLSAFRAEQAEPLPPPAPLDLRDVLNTPASTLRPAPEAGGAGPAGRRGTSGRIP</sequence>
<evidence type="ECO:0000313" key="2">
    <source>
        <dbReference type="EMBL" id="OUC99462.1"/>
    </source>
</evidence>
<dbReference type="EMBL" id="NGFP01000007">
    <property type="protein sequence ID" value="OUC99462.1"/>
    <property type="molecule type" value="Genomic_DNA"/>
</dbReference>
<protein>
    <recommendedName>
        <fullName evidence="4">TetR family transcriptional regulator</fullName>
    </recommendedName>
</protein>
<dbReference type="InterPro" id="IPR036271">
    <property type="entry name" value="Tet_transcr_reg_TetR-rel_C_sf"/>
</dbReference>
<proteinExistence type="predicted"/>
<reference evidence="2 3" key="1">
    <citation type="submission" date="2017-05" db="EMBL/GenBank/DDBJ databases">
        <title>Biotechnological potential of actinobacteria isolated from South African environments.</title>
        <authorList>
            <person name="Le Roes-Hill M."/>
            <person name="Prins A."/>
            <person name="Durrell K.A."/>
        </authorList>
    </citation>
    <scope>NUCLEOTIDE SEQUENCE [LARGE SCALE GENOMIC DNA]</scope>
    <source>
        <strain evidence="2">M26</strain>
    </source>
</reference>
<organism evidence="2 3">
    <name type="scientific">Streptosporangium minutum</name>
    <dbReference type="NCBI Taxonomy" id="569862"/>
    <lineage>
        <taxon>Bacteria</taxon>
        <taxon>Bacillati</taxon>
        <taxon>Actinomycetota</taxon>
        <taxon>Actinomycetes</taxon>
        <taxon>Streptosporangiales</taxon>
        <taxon>Streptosporangiaceae</taxon>
        <taxon>Streptosporangium</taxon>
    </lineage>
</organism>
<feature type="region of interest" description="Disordered" evidence="1">
    <location>
        <begin position="75"/>
        <end position="118"/>
    </location>
</feature>
<evidence type="ECO:0000256" key="1">
    <source>
        <dbReference type="SAM" id="MobiDB-lite"/>
    </source>
</evidence>
<dbReference type="AlphaFoldDB" id="A0A243RWA7"/>